<evidence type="ECO:0000313" key="2">
    <source>
        <dbReference type="Proteomes" id="UP000194641"/>
    </source>
</evidence>
<dbReference type="Proteomes" id="UP000194641">
    <property type="component" value="Unassembled WGS sequence"/>
</dbReference>
<dbReference type="GO" id="GO:0016740">
    <property type="term" value="F:transferase activity"/>
    <property type="evidence" value="ECO:0007669"/>
    <property type="project" value="UniProtKB-KW"/>
</dbReference>
<dbReference type="RefSeq" id="WP_086658883.1">
    <property type="nucleotide sequence ID" value="NZ_JBJJWX010000019.1"/>
</dbReference>
<evidence type="ECO:0000313" key="1">
    <source>
        <dbReference type="EMBL" id="OUI95895.1"/>
    </source>
</evidence>
<organism evidence="1 2">
    <name type="scientific">Acetobacter indonesiensis</name>
    <dbReference type="NCBI Taxonomy" id="104101"/>
    <lineage>
        <taxon>Bacteria</taxon>
        <taxon>Pseudomonadati</taxon>
        <taxon>Pseudomonadota</taxon>
        <taxon>Alphaproteobacteria</taxon>
        <taxon>Acetobacterales</taxon>
        <taxon>Acetobacteraceae</taxon>
        <taxon>Acetobacter</taxon>
    </lineage>
</organism>
<accession>A0A252AX37</accession>
<name>A0A252AX37_9PROT</name>
<protein>
    <submittedName>
        <fullName evidence="1">Glycosyl transferase</fullName>
    </submittedName>
</protein>
<dbReference type="EMBL" id="JOPA01000008">
    <property type="protein sequence ID" value="OUI95895.1"/>
    <property type="molecule type" value="Genomic_DNA"/>
</dbReference>
<sequence length="220" mass="25101">MTEASLPPLWRTFDPVWYRQEYKDVLGEAASLSDDALKQWYESQGAFSGHSPNCYFDEEWYRRTCPEALDGLASGQYTSGFDHYCQRGFKTQSPHYLFSERYYTSGPDGISVQSLTEQGFVNGYDHYLKQGDQQNRSGHLFFNPELYLLTCAASADAATEGAFKNLLLADKACPNTVRLSEHFDPVWYASTHPNAVMMVEYGYMPNVLYQFLSEFTPSDL</sequence>
<comment type="caution">
    <text evidence="1">The sequence shown here is derived from an EMBL/GenBank/DDBJ whole genome shotgun (WGS) entry which is preliminary data.</text>
</comment>
<reference evidence="2" key="1">
    <citation type="submission" date="2014-06" db="EMBL/GenBank/DDBJ databases">
        <authorList>
            <person name="Winans N.J."/>
            <person name="Newell P.D."/>
            <person name="Douglas A.E."/>
        </authorList>
    </citation>
    <scope>NUCLEOTIDE SEQUENCE [LARGE SCALE GENOMIC DNA]</scope>
</reference>
<gene>
    <name evidence="1" type="ORF">HK17_15740</name>
</gene>
<keyword evidence="1" id="KW-0808">Transferase</keyword>
<dbReference type="AlphaFoldDB" id="A0A252AX37"/>
<proteinExistence type="predicted"/>